<name>A0ABU9VFB6_9BACI</name>
<feature type="domain" description="YcdB/YcdC repeated" evidence="1">
    <location>
        <begin position="247"/>
        <end position="385"/>
    </location>
</feature>
<protein>
    <submittedName>
        <fullName evidence="2">YcdB/YcdC domain-containing protein</fullName>
    </submittedName>
</protein>
<reference evidence="2 3" key="1">
    <citation type="submission" date="2024-03" db="EMBL/GenBank/DDBJ databases">
        <title>Bacilli Hybrid Assemblies.</title>
        <authorList>
            <person name="Kovac J."/>
        </authorList>
    </citation>
    <scope>NUCLEOTIDE SEQUENCE [LARGE SCALE GENOMIC DNA]</scope>
    <source>
        <strain evidence="2 3">FSL R7-0666</strain>
    </source>
</reference>
<dbReference type="Proteomes" id="UP001418796">
    <property type="component" value="Unassembled WGS sequence"/>
</dbReference>
<sequence length="473" mass="54238">MMNIVEQIQFFFPFKIGSTVNEWDPNQHEIMNTSTQEEVGVVTIDEQGRIVGFTRYDWGSGESISKEEVLAKSNSLLDTLFPNRTPVELSSILDMDDHYMVIFNQKDKTYGLFLHGTGYTFCLTTSGELISFYEEGQDFVIVDEVIQISEVQAKELYLKSVDFELVFKQLDREQYKNGDDQYHLTYHLIEHASDVPVNGSEPVSVREENQLEPDYVLFPSATDKTLLEQIGLLPEYTLIDSKITAGKRVDIWSKTKPLHSYSFDIDELDEDELAKIEWDEASGTLLRATFPEKPACDKSVQKLSWDDALDIALQTLYQAYPSVEGHLKLEKQEEGIEDYEEAEDEYFSGPEPTYTFYFHYFQHGIRVDNHASYMDISRSSGDIVSLTFDLPSDAKLNQLPEKALLSKEEATDIFKQQFKMELTYVINDSDDEGNPIYSLSYLPSFTETVGYVRAIDATTGEYYFVDVGDAFFR</sequence>
<comment type="caution">
    <text evidence="2">The sequence shown here is derived from an EMBL/GenBank/DDBJ whole genome shotgun (WGS) entry which is preliminary data.</text>
</comment>
<dbReference type="EMBL" id="JBCITK010000001">
    <property type="protein sequence ID" value="MEN0641928.1"/>
    <property type="molecule type" value="Genomic_DNA"/>
</dbReference>
<proteinExistence type="predicted"/>
<gene>
    <name evidence="2" type="ORF">MKY91_01980</name>
</gene>
<accession>A0ABU9VFB6</accession>
<dbReference type="RefSeq" id="WP_343129097.1">
    <property type="nucleotide sequence ID" value="NZ_JBCITK010000001.1"/>
</dbReference>
<evidence type="ECO:0000313" key="3">
    <source>
        <dbReference type="Proteomes" id="UP001418796"/>
    </source>
</evidence>
<keyword evidence="3" id="KW-1185">Reference proteome</keyword>
<evidence type="ECO:0000259" key="1">
    <source>
        <dbReference type="Pfam" id="PF16244"/>
    </source>
</evidence>
<dbReference type="InterPro" id="IPR032599">
    <property type="entry name" value="YcdB/YcdC_rep_domain"/>
</dbReference>
<organism evidence="2 3">
    <name type="scientific">Alkalicoccobacillus gibsonii</name>
    <dbReference type="NCBI Taxonomy" id="79881"/>
    <lineage>
        <taxon>Bacteria</taxon>
        <taxon>Bacillati</taxon>
        <taxon>Bacillota</taxon>
        <taxon>Bacilli</taxon>
        <taxon>Bacillales</taxon>
        <taxon>Bacillaceae</taxon>
        <taxon>Alkalicoccobacillus</taxon>
    </lineage>
</organism>
<evidence type="ECO:0000313" key="2">
    <source>
        <dbReference type="EMBL" id="MEN0641928.1"/>
    </source>
</evidence>
<dbReference type="Pfam" id="PF16244">
    <property type="entry name" value="DUF4901"/>
    <property type="match status" value="1"/>
</dbReference>